<gene>
    <name evidence="2" type="ORF">JMJ54_05880</name>
</gene>
<accession>A0ABS2BIA9</accession>
<keyword evidence="1" id="KW-0812">Transmembrane</keyword>
<dbReference type="Pfam" id="PF03929">
    <property type="entry name" value="PepSY_TM"/>
    <property type="match status" value="1"/>
</dbReference>
<feature type="transmembrane region" description="Helical" evidence="1">
    <location>
        <begin position="205"/>
        <end position="226"/>
    </location>
</feature>
<evidence type="ECO:0000313" key="2">
    <source>
        <dbReference type="EMBL" id="MBM3115350.1"/>
    </source>
</evidence>
<keyword evidence="3" id="KW-1185">Reference proteome</keyword>
<reference evidence="2 3" key="1">
    <citation type="submission" date="2021-01" db="EMBL/GenBank/DDBJ databases">
        <title>Draft Genome Sequence and Polyhydroxyalkanoate Biosynthetic Potential of Jeongeupia naejangsanensis Type Strain DSM 24253.</title>
        <authorList>
            <person name="Turrini P."/>
            <person name="Artuso I."/>
            <person name="Lugli G.A."/>
            <person name="Frangipani E."/>
            <person name="Ventura M."/>
            <person name="Visca P."/>
        </authorList>
    </citation>
    <scope>NUCLEOTIDE SEQUENCE [LARGE SCALE GENOMIC DNA]</scope>
    <source>
        <strain evidence="2 3">DSM 24253</strain>
    </source>
</reference>
<evidence type="ECO:0000313" key="3">
    <source>
        <dbReference type="Proteomes" id="UP000809431"/>
    </source>
</evidence>
<protein>
    <submittedName>
        <fullName evidence="2">PepSY domain-containing protein</fullName>
    </submittedName>
</protein>
<evidence type="ECO:0000256" key="1">
    <source>
        <dbReference type="SAM" id="Phobius"/>
    </source>
</evidence>
<proteinExistence type="predicted"/>
<comment type="caution">
    <text evidence="2">The sequence shown here is derived from an EMBL/GenBank/DDBJ whole genome shotgun (WGS) entry which is preliminary data.</text>
</comment>
<keyword evidence="1" id="KW-0472">Membrane</keyword>
<name>A0ABS2BIA9_9NEIS</name>
<dbReference type="Proteomes" id="UP000809431">
    <property type="component" value="Unassembled WGS sequence"/>
</dbReference>
<dbReference type="EMBL" id="JAESND010000002">
    <property type="protein sequence ID" value="MBM3115350.1"/>
    <property type="molecule type" value="Genomic_DNA"/>
</dbReference>
<organism evidence="2 3">
    <name type="scientific">Jeongeupia naejangsanensis</name>
    <dbReference type="NCBI Taxonomy" id="613195"/>
    <lineage>
        <taxon>Bacteria</taxon>
        <taxon>Pseudomonadati</taxon>
        <taxon>Pseudomonadota</taxon>
        <taxon>Betaproteobacteria</taxon>
        <taxon>Neisseriales</taxon>
        <taxon>Chitinibacteraceae</taxon>
        <taxon>Jeongeupia</taxon>
    </lineage>
</organism>
<keyword evidence="1" id="KW-1133">Transmembrane helix</keyword>
<dbReference type="InterPro" id="IPR005625">
    <property type="entry name" value="PepSY-ass_TM"/>
</dbReference>
<dbReference type="RefSeq" id="WP_203537021.1">
    <property type="nucleotide sequence ID" value="NZ_JAESND010000002.1"/>
</dbReference>
<sequence>MNDKGMPSRWRRWHMWAGVILALPFLAICVTALLISHSKSLELKKIDASSHWLPGYAPERVEAKALLQLADGTLIVGGKHGLWEVRAGRAEPALTGKRIEVFQLVNAPQGVFAATSSGLYRRDASAWTKQLTANVTTVAVLADGALIAGEAGKLQRSTDGEHWQADATVAAVLDSLPKVDPPLSLARLLFDIHTGKALLGQDGKWLWIDACALVMLMLTLSGSWLWMRGRQRRVRLAVAGA</sequence>